<evidence type="ECO:0000313" key="2">
    <source>
        <dbReference type="EMBL" id="UWP85218.1"/>
    </source>
</evidence>
<dbReference type="Pfam" id="PF12277">
    <property type="entry name" value="DUF3618"/>
    <property type="match status" value="1"/>
</dbReference>
<feature type="transmembrane region" description="Helical" evidence="1">
    <location>
        <begin position="59"/>
        <end position="81"/>
    </location>
</feature>
<proteinExistence type="predicted"/>
<dbReference type="InterPro" id="IPR022062">
    <property type="entry name" value="DUF3618"/>
</dbReference>
<evidence type="ECO:0000256" key="1">
    <source>
        <dbReference type="SAM" id="Phobius"/>
    </source>
</evidence>
<gene>
    <name evidence="2" type="ORF">Dfulv_13690</name>
</gene>
<dbReference type="RefSeq" id="WP_259863300.1">
    <property type="nucleotide sequence ID" value="NZ_BAAAST010000006.1"/>
</dbReference>
<dbReference type="Proteomes" id="UP001059617">
    <property type="component" value="Chromosome"/>
</dbReference>
<protein>
    <submittedName>
        <fullName evidence="2">DUF3618 domain-containing protein</fullName>
    </submittedName>
</protein>
<accession>A0ABY5W5C9</accession>
<reference evidence="2" key="2">
    <citation type="submission" date="2022-09" db="EMBL/GenBank/DDBJ databases">
        <title>Biosynthetic gene clusters of Dactylosporangioum fulvum.</title>
        <authorList>
            <person name="Caradec T."/>
        </authorList>
    </citation>
    <scope>NUCLEOTIDE SEQUENCE</scope>
    <source>
        <strain evidence="2">NRRL B-16292</strain>
    </source>
</reference>
<dbReference type="EMBL" id="CP073720">
    <property type="protein sequence ID" value="UWP85218.1"/>
    <property type="molecule type" value="Genomic_DNA"/>
</dbReference>
<reference evidence="2" key="1">
    <citation type="submission" date="2021-04" db="EMBL/GenBank/DDBJ databases">
        <authorList>
            <person name="Hartkoorn R.C."/>
            <person name="Beaudoing E."/>
            <person name="Hot D."/>
        </authorList>
    </citation>
    <scope>NUCLEOTIDE SEQUENCE</scope>
    <source>
        <strain evidence="2">NRRL B-16292</strain>
    </source>
</reference>
<evidence type="ECO:0000313" key="3">
    <source>
        <dbReference type="Proteomes" id="UP001059617"/>
    </source>
</evidence>
<organism evidence="2 3">
    <name type="scientific">Dactylosporangium fulvum</name>
    <dbReference type="NCBI Taxonomy" id="53359"/>
    <lineage>
        <taxon>Bacteria</taxon>
        <taxon>Bacillati</taxon>
        <taxon>Actinomycetota</taxon>
        <taxon>Actinomycetes</taxon>
        <taxon>Micromonosporales</taxon>
        <taxon>Micromonosporaceae</taxon>
        <taxon>Dactylosporangium</taxon>
    </lineage>
</organism>
<sequence length="87" mass="8924">MTTVKGQTDPEQLRAEIARTRAALGETVAALVAKTDVKARTKAAAGQAVDRARRRIGTAGAATAMVAVGLAAAAGLVVVLVRRGRWS</sequence>
<keyword evidence="1" id="KW-0472">Membrane</keyword>
<keyword evidence="1" id="KW-0812">Transmembrane</keyword>
<keyword evidence="3" id="KW-1185">Reference proteome</keyword>
<name>A0ABY5W5C9_9ACTN</name>
<keyword evidence="1" id="KW-1133">Transmembrane helix</keyword>